<reference evidence="1" key="1">
    <citation type="submission" date="2014-09" db="EMBL/GenBank/DDBJ databases">
        <authorList>
            <person name="Magalhaes I.L.F."/>
            <person name="Oliveira U."/>
            <person name="Santos F.R."/>
            <person name="Vidigal T.H.D.A."/>
            <person name="Brescovit A.D."/>
            <person name="Santos A.J."/>
        </authorList>
    </citation>
    <scope>NUCLEOTIDE SEQUENCE</scope>
    <source>
        <tissue evidence="1">Shoot tissue taken approximately 20 cm above the soil surface</tissue>
    </source>
</reference>
<proteinExistence type="predicted"/>
<protein>
    <submittedName>
        <fullName evidence="1">Uncharacterized protein</fullName>
    </submittedName>
</protein>
<accession>A0A0A8ZD65</accession>
<reference evidence="1" key="2">
    <citation type="journal article" date="2015" name="Data Brief">
        <title>Shoot transcriptome of the giant reed, Arundo donax.</title>
        <authorList>
            <person name="Barrero R.A."/>
            <person name="Guerrero F.D."/>
            <person name="Moolhuijzen P."/>
            <person name="Goolsby J.A."/>
            <person name="Tidwell J."/>
            <person name="Bellgard S.E."/>
            <person name="Bellgard M.I."/>
        </authorList>
    </citation>
    <scope>NUCLEOTIDE SEQUENCE</scope>
    <source>
        <tissue evidence="1">Shoot tissue taken approximately 20 cm above the soil surface</tissue>
    </source>
</reference>
<name>A0A0A8ZD65_ARUDO</name>
<evidence type="ECO:0000313" key="1">
    <source>
        <dbReference type="EMBL" id="JAD37364.1"/>
    </source>
</evidence>
<sequence length="14" mass="1639">MPIFLKHGRLSENP</sequence>
<organism evidence="1">
    <name type="scientific">Arundo donax</name>
    <name type="common">Giant reed</name>
    <name type="synonym">Donax arundinaceus</name>
    <dbReference type="NCBI Taxonomy" id="35708"/>
    <lineage>
        <taxon>Eukaryota</taxon>
        <taxon>Viridiplantae</taxon>
        <taxon>Streptophyta</taxon>
        <taxon>Embryophyta</taxon>
        <taxon>Tracheophyta</taxon>
        <taxon>Spermatophyta</taxon>
        <taxon>Magnoliopsida</taxon>
        <taxon>Liliopsida</taxon>
        <taxon>Poales</taxon>
        <taxon>Poaceae</taxon>
        <taxon>PACMAD clade</taxon>
        <taxon>Arundinoideae</taxon>
        <taxon>Arundineae</taxon>
        <taxon>Arundo</taxon>
    </lineage>
</organism>
<dbReference type="EMBL" id="GBRH01260531">
    <property type="protein sequence ID" value="JAD37364.1"/>
    <property type="molecule type" value="Transcribed_RNA"/>
</dbReference>